<organism evidence="1">
    <name type="scientific">freshwater metagenome</name>
    <dbReference type="NCBI Taxonomy" id="449393"/>
    <lineage>
        <taxon>unclassified sequences</taxon>
        <taxon>metagenomes</taxon>
        <taxon>ecological metagenomes</taxon>
    </lineage>
</organism>
<name>A0A6J6F4J7_9ZZZZ</name>
<dbReference type="EMBL" id="CAEZTS010000107">
    <property type="protein sequence ID" value="CAB4583701.1"/>
    <property type="molecule type" value="Genomic_DNA"/>
</dbReference>
<accession>A0A6J6F4J7</accession>
<evidence type="ECO:0000313" key="1">
    <source>
        <dbReference type="EMBL" id="CAB4583701.1"/>
    </source>
</evidence>
<proteinExistence type="predicted"/>
<sequence length="85" mass="9141">MTIGLARLDANFAMNFDVATPTLHGSSSSSAMRFLIRCPIAVPSPKRLREPVTSRNASSRAMGSMCGVKSAKIACTCRLTSEYNE</sequence>
<protein>
    <submittedName>
        <fullName evidence="1">Unannotated protein</fullName>
    </submittedName>
</protein>
<dbReference type="AlphaFoldDB" id="A0A6J6F4J7"/>
<gene>
    <name evidence="1" type="ORF">UFOPK1722_01207</name>
</gene>
<reference evidence="1" key="1">
    <citation type="submission" date="2020-05" db="EMBL/GenBank/DDBJ databases">
        <authorList>
            <person name="Chiriac C."/>
            <person name="Salcher M."/>
            <person name="Ghai R."/>
            <person name="Kavagutti S V."/>
        </authorList>
    </citation>
    <scope>NUCLEOTIDE SEQUENCE</scope>
</reference>